<feature type="region of interest" description="Disordered" evidence="11">
    <location>
        <begin position="569"/>
        <end position="597"/>
    </location>
</feature>
<organism evidence="14">
    <name type="scientific">Notodromas monacha</name>
    <dbReference type="NCBI Taxonomy" id="399045"/>
    <lineage>
        <taxon>Eukaryota</taxon>
        <taxon>Metazoa</taxon>
        <taxon>Ecdysozoa</taxon>
        <taxon>Arthropoda</taxon>
        <taxon>Crustacea</taxon>
        <taxon>Oligostraca</taxon>
        <taxon>Ostracoda</taxon>
        <taxon>Podocopa</taxon>
        <taxon>Podocopida</taxon>
        <taxon>Cypridocopina</taxon>
        <taxon>Cypridoidea</taxon>
        <taxon>Cyprididae</taxon>
        <taxon>Notodromas</taxon>
    </lineage>
</organism>
<feature type="binding site" evidence="10">
    <location>
        <position position="443"/>
    </location>
    <ligand>
        <name>Zn(2+)</name>
        <dbReference type="ChEBI" id="CHEBI:29105"/>
        <label>1</label>
    </ligand>
</feature>
<dbReference type="InterPro" id="IPR000014">
    <property type="entry name" value="PAS"/>
</dbReference>
<keyword evidence="5 10" id="KW-0479">Metal-binding</keyword>
<feature type="binding site" evidence="10">
    <location>
        <position position="480"/>
    </location>
    <ligand>
        <name>Zn(2+)</name>
        <dbReference type="ChEBI" id="CHEBI:29105"/>
        <label>2</label>
    </ligand>
</feature>
<dbReference type="OrthoDB" id="189220at2759"/>
<dbReference type="InterPro" id="IPR002073">
    <property type="entry name" value="PDEase_catalytic_dom"/>
</dbReference>
<dbReference type="SUPFAM" id="SSF109604">
    <property type="entry name" value="HD-domain/PDEase-like"/>
    <property type="match status" value="1"/>
</dbReference>
<feature type="binding site" evidence="9">
    <location>
        <position position="672"/>
    </location>
    <ligand>
        <name>AMP</name>
        <dbReference type="ChEBI" id="CHEBI:456215"/>
    </ligand>
</feature>
<feature type="region of interest" description="Disordered" evidence="11">
    <location>
        <begin position="11"/>
        <end position="37"/>
    </location>
</feature>
<feature type="binding site" evidence="9">
    <location>
        <position position="480"/>
    </location>
    <ligand>
        <name>AMP</name>
        <dbReference type="ChEBI" id="CHEBI:456215"/>
    </ligand>
</feature>
<evidence type="ECO:0000256" key="11">
    <source>
        <dbReference type="SAM" id="MobiDB-lite"/>
    </source>
</evidence>
<dbReference type="AlphaFoldDB" id="A0A7R9G958"/>
<comment type="pathway">
    <text evidence="2">Purine metabolism; 3',5'-cyclic AMP degradation; AMP from 3',5'-cyclic AMP: step 1/1.</text>
</comment>
<dbReference type="GO" id="GO:0007165">
    <property type="term" value="P:signal transduction"/>
    <property type="evidence" value="ECO:0007669"/>
    <property type="project" value="InterPro"/>
</dbReference>
<feature type="compositionally biased region" description="Low complexity" evidence="11">
    <location>
        <begin position="127"/>
        <end position="146"/>
    </location>
</feature>
<feature type="binding site" evidence="9">
    <location>
        <position position="620"/>
    </location>
    <ligand>
        <name>AMP</name>
        <dbReference type="ChEBI" id="CHEBI:456215"/>
    </ligand>
</feature>
<dbReference type="Pfam" id="PF13426">
    <property type="entry name" value="PAS_9"/>
    <property type="match status" value="1"/>
</dbReference>
<evidence type="ECO:0000313" key="14">
    <source>
        <dbReference type="EMBL" id="CAD7272110.1"/>
    </source>
</evidence>
<protein>
    <recommendedName>
        <fullName evidence="4">3',5'-cyclic-AMP phosphodiesterase</fullName>
        <ecNumber evidence="4">3.1.4.53</ecNumber>
    </recommendedName>
</protein>
<feature type="active site" description="Proton donor" evidence="8">
    <location>
        <position position="439"/>
    </location>
</feature>
<dbReference type="InterPro" id="IPR023088">
    <property type="entry name" value="PDEase"/>
</dbReference>
<dbReference type="GO" id="GO:0046872">
    <property type="term" value="F:metal ion binding"/>
    <property type="evidence" value="ECO:0007669"/>
    <property type="project" value="UniProtKB-KW"/>
</dbReference>
<keyword evidence="6" id="KW-0378">Hydrolase</keyword>
<proteinExistence type="inferred from homology"/>
<dbReference type="GO" id="GO:0006198">
    <property type="term" value="P:cAMP catabolic process"/>
    <property type="evidence" value="ECO:0007669"/>
    <property type="project" value="UniProtKB-UniPathway"/>
</dbReference>
<evidence type="ECO:0000256" key="10">
    <source>
        <dbReference type="PIRSR" id="PIRSR623088-3"/>
    </source>
</evidence>
<dbReference type="Proteomes" id="UP000678499">
    <property type="component" value="Unassembled WGS sequence"/>
</dbReference>
<evidence type="ECO:0000259" key="12">
    <source>
        <dbReference type="PROSITE" id="PS50112"/>
    </source>
</evidence>
<dbReference type="Gene3D" id="3.30.450.20">
    <property type="entry name" value="PAS domain"/>
    <property type="match status" value="1"/>
</dbReference>
<evidence type="ECO:0000256" key="4">
    <source>
        <dbReference type="ARBA" id="ARBA00012276"/>
    </source>
</evidence>
<feature type="binding site" evidence="10">
    <location>
        <position position="620"/>
    </location>
    <ligand>
        <name>Zn(2+)</name>
        <dbReference type="ChEBI" id="CHEBI:29105"/>
        <label>1</label>
    </ligand>
</feature>
<gene>
    <name evidence="14" type="ORF">NMOB1V02_LOCUS59</name>
</gene>
<name>A0A7R9G958_9CRUS</name>
<dbReference type="EMBL" id="CAJPEX010000003">
    <property type="protein sequence ID" value="CAG0912262.1"/>
    <property type="molecule type" value="Genomic_DNA"/>
</dbReference>
<dbReference type="SUPFAM" id="SSF55785">
    <property type="entry name" value="PYP-like sensor domain (PAS domain)"/>
    <property type="match status" value="1"/>
</dbReference>
<evidence type="ECO:0000259" key="13">
    <source>
        <dbReference type="PROSITE" id="PS51845"/>
    </source>
</evidence>
<comment type="cofactor">
    <cofactor evidence="1">
        <name>a divalent metal cation</name>
        <dbReference type="ChEBI" id="CHEBI:60240"/>
    </cofactor>
</comment>
<evidence type="ECO:0000256" key="5">
    <source>
        <dbReference type="ARBA" id="ARBA00022723"/>
    </source>
</evidence>
<sequence>MYIGQCTMRAGYRSPDPKSQRVHQCNDEEPREGNRASNRTVIGEPFSRGVLVNELLQLEVLVRMRQQIQFGEAAFQALECCRDLVQITDPSFKIQYANKACEKVLGYAREDVVDASIHDVTKDDVVSSSSSSERIGSSAPLPEEGVSPPPASGGGLSVSLSCLKQGKDWEGSLTCRRKSGDYIPLQTRVSPIAPQNGHADHYVFVEECPVLFLDKGLLNEIYDSAYPRPPMSRGSLFSARKFSTDVRSLTSEVGRRQSIAKQHTTTVEAPIFRAVNLIHAAKENSPGHVTQALDKVLEILRSAELYSPVFSGQQSRNEDPLANDLLGGLLALHLALSNANSVGPATPMSPPHGIKNPFPYSSPLSQASVEVRGLLEKEKTWAFDVIKLEEATKKRPLFYAGMATFMRFQVHAVLNVDLKTLHNWLQMIEAHYHASNPYHNATHAADVMQAIGYFLEFPVIKEAMEPLDNAACLIAAVIHDLDHPGKNSAFLVNTRHDLAVLYNDTSVLESHHVAHAFKLTLSDPRFNIFKGLDRETFQTIRRSIIDMVLATEMTKHFEHLSKFKNAFDSTSGVSGDDADSVSNEPQGSDSDAQGENEQAVAWATTENIVLVKRMMIKCADVSNPVRPLHLCQEWGYRIAEEYFQQTEEETDRGLPIVMPLFDRRTCSIPKAQIGFIDFFITDMFMAFDAFADTPELLERLKHNYEFWKLENQRLMEAEAEQSSPL</sequence>
<feature type="domain" description="PAS" evidence="12">
    <location>
        <begin position="76"/>
        <end position="124"/>
    </location>
</feature>
<accession>A0A7R9G958</accession>
<dbReference type="GO" id="GO:0004115">
    <property type="term" value="F:3',5'-cyclic-AMP phosphodiesterase activity"/>
    <property type="evidence" value="ECO:0007669"/>
    <property type="project" value="UniProtKB-EC"/>
</dbReference>
<dbReference type="PROSITE" id="PS51845">
    <property type="entry name" value="PDEASE_I_2"/>
    <property type="match status" value="1"/>
</dbReference>
<dbReference type="PROSITE" id="PS50112">
    <property type="entry name" value="PAS"/>
    <property type="match status" value="1"/>
</dbReference>
<keyword evidence="15" id="KW-1185">Reference proteome</keyword>
<dbReference type="UniPathway" id="UPA00762">
    <property type="reaction ID" value="UER00747"/>
</dbReference>
<dbReference type="CDD" id="cd00077">
    <property type="entry name" value="HDc"/>
    <property type="match status" value="1"/>
</dbReference>
<dbReference type="PRINTS" id="PR00387">
    <property type="entry name" value="PDIESTERASE1"/>
</dbReference>
<evidence type="ECO:0000313" key="15">
    <source>
        <dbReference type="Proteomes" id="UP000678499"/>
    </source>
</evidence>
<feature type="region of interest" description="Disordered" evidence="11">
    <location>
        <begin position="123"/>
        <end position="153"/>
    </location>
</feature>
<dbReference type="InterPro" id="IPR036971">
    <property type="entry name" value="PDEase_catalytic_dom_sf"/>
</dbReference>
<comment type="similarity">
    <text evidence="3">Belongs to the cyclic nucleotide phosphodiesterase family. PDE8 subfamily.</text>
</comment>
<evidence type="ECO:0000256" key="6">
    <source>
        <dbReference type="ARBA" id="ARBA00022801"/>
    </source>
</evidence>
<feature type="binding site" evidence="10">
    <location>
        <position position="479"/>
    </location>
    <ligand>
        <name>Zn(2+)</name>
        <dbReference type="ChEBI" id="CHEBI:29105"/>
        <label>1</label>
    </ligand>
</feature>
<dbReference type="SMART" id="SM00091">
    <property type="entry name" value="PAS"/>
    <property type="match status" value="1"/>
</dbReference>
<dbReference type="Pfam" id="PF00233">
    <property type="entry name" value="PDEase_I"/>
    <property type="match status" value="1"/>
</dbReference>
<feature type="binding site" evidence="9">
    <location>
        <begin position="439"/>
        <end position="443"/>
    </location>
    <ligand>
        <name>AMP</name>
        <dbReference type="ChEBI" id="CHEBI:456215"/>
    </ligand>
</feature>
<evidence type="ECO:0000256" key="3">
    <source>
        <dbReference type="ARBA" id="ARBA00006437"/>
    </source>
</evidence>
<dbReference type="Gene3D" id="1.10.1300.10">
    <property type="entry name" value="3'5'-cyclic nucleotide phosphodiesterase, catalytic domain"/>
    <property type="match status" value="1"/>
</dbReference>
<evidence type="ECO:0000256" key="7">
    <source>
        <dbReference type="ARBA" id="ARBA00023149"/>
    </source>
</evidence>
<dbReference type="PANTHER" id="PTHR11347">
    <property type="entry name" value="CYCLIC NUCLEOTIDE PHOSPHODIESTERASE"/>
    <property type="match status" value="1"/>
</dbReference>
<evidence type="ECO:0000256" key="8">
    <source>
        <dbReference type="PIRSR" id="PIRSR623088-1"/>
    </source>
</evidence>
<dbReference type="EC" id="3.1.4.53" evidence="4"/>
<feature type="compositionally biased region" description="Polar residues" evidence="11">
    <location>
        <begin position="583"/>
        <end position="596"/>
    </location>
</feature>
<keyword evidence="7" id="KW-0114">cAMP</keyword>
<evidence type="ECO:0000256" key="2">
    <source>
        <dbReference type="ARBA" id="ARBA00004703"/>
    </source>
</evidence>
<dbReference type="CDD" id="cd00130">
    <property type="entry name" value="PAS"/>
    <property type="match status" value="1"/>
</dbReference>
<dbReference type="SMART" id="SM00471">
    <property type="entry name" value="HDc"/>
    <property type="match status" value="1"/>
</dbReference>
<feature type="compositionally biased region" description="Basic and acidic residues" evidence="11">
    <location>
        <begin position="15"/>
        <end position="34"/>
    </location>
</feature>
<dbReference type="EMBL" id="OA882040">
    <property type="protein sequence ID" value="CAD7272110.1"/>
    <property type="molecule type" value="Genomic_DNA"/>
</dbReference>
<dbReference type="InterPro" id="IPR003607">
    <property type="entry name" value="HD/PDEase_dom"/>
</dbReference>
<dbReference type="InterPro" id="IPR035965">
    <property type="entry name" value="PAS-like_dom_sf"/>
</dbReference>
<reference evidence="14" key="1">
    <citation type="submission" date="2020-11" db="EMBL/GenBank/DDBJ databases">
        <authorList>
            <person name="Tran Van P."/>
        </authorList>
    </citation>
    <scope>NUCLEOTIDE SEQUENCE</scope>
</reference>
<evidence type="ECO:0000256" key="9">
    <source>
        <dbReference type="PIRSR" id="PIRSR623088-2"/>
    </source>
</evidence>
<evidence type="ECO:0000256" key="1">
    <source>
        <dbReference type="ARBA" id="ARBA00001968"/>
    </source>
</evidence>
<feature type="binding site" evidence="10">
    <location>
        <position position="480"/>
    </location>
    <ligand>
        <name>Zn(2+)</name>
        <dbReference type="ChEBI" id="CHEBI:29105"/>
        <label>1</label>
    </ligand>
</feature>
<feature type="domain" description="PDEase" evidence="13">
    <location>
        <begin position="359"/>
        <end position="714"/>
    </location>
</feature>